<dbReference type="RefSeq" id="XP_015653023.1">
    <property type="nucleotide sequence ID" value="XM_015808570.1"/>
</dbReference>
<dbReference type="Proteomes" id="UP000037923">
    <property type="component" value="Unassembled WGS sequence"/>
</dbReference>
<keyword evidence="6" id="KW-0732">Signal</keyword>
<organism evidence="7 9">
    <name type="scientific">Leptomonas pyrrhocoris</name>
    <name type="common">Firebug parasite</name>
    <dbReference type="NCBI Taxonomy" id="157538"/>
    <lineage>
        <taxon>Eukaryota</taxon>
        <taxon>Discoba</taxon>
        <taxon>Euglenozoa</taxon>
        <taxon>Kinetoplastea</taxon>
        <taxon>Metakinetoplastina</taxon>
        <taxon>Trypanosomatida</taxon>
        <taxon>Trypanosomatidae</taxon>
        <taxon>Leishmaniinae</taxon>
        <taxon>Leptomonas</taxon>
    </lineage>
</organism>
<feature type="region of interest" description="Disordered" evidence="5">
    <location>
        <begin position="664"/>
        <end position="694"/>
    </location>
</feature>
<keyword evidence="9" id="KW-1185">Reference proteome</keyword>
<gene>
    <name evidence="7" type="ORF">ABB37_09215</name>
    <name evidence="8" type="ORF">ABB37_09218</name>
</gene>
<evidence type="ECO:0000256" key="4">
    <source>
        <dbReference type="ARBA" id="ARBA00023136"/>
    </source>
</evidence>
<accession>A0A0N0DRK0</accession>
<dbReference type="SUPFAM" id="SSF52058">
    <property type="entry name" value="L domain-like"/>
    <property type="match status" value="2"/>
</dbReference>
<comment type="caution">
    <text evidence="7">The sequence shown here is derived from an EMBL/GenBank/DDBJ whole genome shotgun (WGS) entry which is preliminary data.</text>
</comment>
<dbReference type="GeneID" id="26909498"/>
<dbReference type="VEuPathDB" id="TriTrypDB:LpyrH10_29_1300"/>
<dbReference type="RefSeq" id="XP_015653022.1">
    <property type="nucleotide sequence ID" value="XM_015808569.1"/>
</dbReference>
<keyword evidence="4" id="KW-0472">Membrane</keyword>
<dbReference type="PANTHER" id="PTHR48059:SF30">
    <property type="entry name" value="OS06G0587000 PROTEIN"/>
    <property type="match status" value="1"/>
</dbReference>
<evidence type="ECO:0000256" key="6">
    <source>
        <dbReference type="SAM" id="SignalP"/>
    </source>
</evidence>
<keyword evidence="2" id="KW-0433">Leucine-rich repeat</keyword>
<dbReference type="RefSeq" id="XP_015653027.1">
    <property type="nucleotide sequence ID" value="XM_015808574.1"/>
</dbReference>
<dbReference type="AlphaFoldDB" id="A0A0N0DRK0"/>
<name>A0A0N0DRK0_LEPPY</name>
<dbReference type="InterPro" id="IPR001611">
    <property type="entry name" value="Leu-rich_rpt"/>
</dbReference>
<feature type="compositionally biased region" description="Polar residues" evidence="5">
    <location>
        <begin position="324"/>
        <end position="333"/>
    </location>
</feature>
<dbReference type="GeneID" id="26909501"/>
<evidence type="ECO:0000256" key="2">
    <source>
        <dbReference type="ARBA" id="ARBA00022614"/>
    </source>
</evidence>
<feature type="signal peptide" evidence="6">
    <location>
        <begin position="1"/>
        <end position="30"/>
    </location>
</feature>
<evidence type="ECO:0000313" key="9">
    <source>
        <dbReference type="Proteomes" id="UP000037923"/>
    </source>
</evidence>
<feature type="region of interest" description="Disordered" evidence="5">
    <location>
        <begin position="324"/>
        <end position="353"/>
    </location>
</feature>
<protein>
    <submittedName>
        <fullName evidence="7">Putative GP46-like surface antigen</fullName>
    </submittedName>
</protein>
<comment type="subcellular location">
    <subcellularLocation>
        <location evidence="1">Cell envelope</location>
    </subcellularLocation>
</comment>
<dbReference type="Gene3D" id="3.80.10.10">
    <property type="entry name" value="Ribonuclease Inhibitor"/>
    <property type="match status" value="3"/>
</dbReference>
<evidence type="ECO:0000313" key="7">
    <source>
        <dbReference type="EMBL" id="KPA74584.1"/>
    </source>
</evidence>
<dbReference type="SMART" id="SM00369">
    <property type="entry name" value="LRR_TYP"/>
    <property type="match status" value="6"/>
</dbReference>
<sequence>MAWFNYPLRRMMVAAALLALCVVDASLVNASPALANAAALSAGDNTLQFLQGFALSNPSLVSVWTGTDFCKWPYVICADSGHALNFADADSPAFSGSLVLPELPEGVDGSLVMFVKISIKGMGKKVTGTLPSSWGGLTRLTTLYLHGNALTGPVPAAWSGLKALQYLWLQDNRLDSPLPDTLGTLAGLGSLYLSNNALTGTLPASWSGMAKMATLKLSGNRIEGNLPAEWGSMTKIYTIQLGDNKLSGTLPAAWSGMSSLSELDLSNNKFVGPIPAGWGGMQHLSAVTLTGNDLCGCLPSGWVAPTLVEVKVDAAVSASDCATANHCSTEPSGSASSHTESKKGSSSAPPAPTPVTETLKFLQALVKAVPDLAVSASDEDYCKWYSFVQCQNGVTVRLTDRILSTVSSLPDLADDVNGALVLVISFEANDKGAMLSGTLPPSWGRLTQMQDIKLENNALTGPLPVEWSGMTSLKFLWLDNNGLTGDLPVSWGTLSTVQVLSVRANHLTGPLPSGWSGMTLLRNFYAENNSLTGELPVSWGSLKQMKVVMLTNNKVSGDLPAEWNGMTPLVTLALGNNALSGTLPAVWSSLSKLMQLKLNNNSLSGTLPAEWSKLTRVKNGLLLQGNHFCGCVPPEWAGKLTPTVDPAVSAETCATTNACGKASSSGAGPHSSSHSHPSPSPASSSHSKPSPVVASSSSSSSFECAVVHCLECEAGNSTKCSQCARRYALTDDSQCASKGDAAYWQSLGSPNGWLMLALLCTCVLWNLV</sequence>
<dbReference type="VEuPathDB" id="TriTrypDB:LpyrH10_29_1330"/>
<dbReference type="PANTHER" id="PTHR48059">
    <property type="entry name" value="POLYGALACTURONASE INHIBITOR 1"/>
    <property type="match status" value="1"/>
</dbReference>
<feature type="chain" id="PRO_5007418506" evidence="6">
    <location>
        <begin position="31"/>
        <end position="768"/>
    </location>
</feature>
<evidence type="ECO:0000256" key="5">
    <source>
        <dbReference type="SAM" id="MobiDB-lite"/>
    </source>
</evidence>
<keyword evidence="3" id="KW-0677">Repeat</keyword>
<dbReference type="InterPro" id="IPR032675">
    <property type="entry name" value="LRR_dom_sf"/>
</dbReference>
<reference evidence="7 9" key="1">
    <citation type="submission" date="2015-07" db="EMBL/GenBank/DDBJ databases">
        <title>High-quality genome of monoxenous trypanosomatid Leptomonas pyrrhocoris.</title>
        <authorList>
            <person name="Flegontov P."/>
            <person name="Butenko A."/>
            <person name="Firsov S."/>
            <person name="Vlcek C."/>
            <person name="Logacheva M.D."/>
            <person name="Field M."/>
            <person name="Filatov D."/>
            <person name="Flegontova O."/>
            <person name="Gerasimov E."/>
            <person name="Jackson A.P."/>
            <person name="Kelly S."/>
            <person name="Opperdoes F."/>
            <person name="O'Reilly A."/>
            <person name="Votypka J."/>
            <person name="Yurchenko V."/>
            <person name="Lukes J."/>
        </authorList>
    </citation>
    <scope>NUCLEOTIDE SEQUENCE [LARGE SCALE GENOMIC DNA]</scope>
    <source>
        <strain evidence="7">H10</strain>
    </source>
</reference>
<dbReference type="EMBL" id="LGTL01000029">
    <property type="protein sequence ID" value="KPA74588.1"/>
    <property type="molecule type" value="Genomic_DNA"/>
</dbReference>
<dbReference type="InterPro" id="IPR003591">
    <property type="entry name" value="Leu-rich_rpt_typical-subtyp"/>
</dbReference>
<dbReference type="Pfam" id="PF13855">
    <property type="entry name" value="LRR_8"/>
    <property type="match status" value="2"/>
</dbReference>
<dbReference type="EMBL" id="LGTL01000029">
    <property type="protein sequence ID" value="KPA74583.1"/>
    <property type="molecule type" value="Genomic_DNA"/>
</dbReference>
<proteinExistence type="predicted"/>
<dbReference type="EMBL" id="LGTL01000029">
    <property type="protein sequence ID" value="KPA74584.1"/>
    <property type="molecule type" value="Genomic_DNA"/>
</dbReference>
<feature type="compositionally biased region" description="Low complexity" evidence="5">
    <location>
        <begin position="334"/>
        <end position="348"/>
    </location>
</feature>
<evidence type="ECO:0000256" key="3">
    <source>
        <dbReference type="ARBA" id="ARBA00022737"/>
    </source>
</evidence>
<dbReference type="OrthoDB" id="1877432at2759"/>
<dbReference type="OMA" id="CVISHVQ"/>
<evidence type="ECO:0000256" key="1">
    <source>
        <dbReference type="ARBA" id="ARBA00004196"/>
    </source>
</evidence>
<evidence type="ECO:0000313" key="8">
    <source>
        <dbReference type="EMBL" id="KPA74588.1"/>
    </source>
</evidence>
<dbReference type="Pfam" id="PF00560">
    <property type="entry name" value="LRR_1"/>
    <property type="match status" value="3"/>
</dbReference>
<dbReference type="FunFam" id="3.80.10.10:FF:000095">
    <property type="entry name" value="LRR receptor-like serine/threonine-protein kinase GSO1"/>
    <property type="match status" value="2"/>
</dbReference>
<dbReference type="InterPro" id="IPR051848">
    <property type="entry name" value="PGIP"/>
</dbReference>